<dbReference type="Proteomes" id="UP000006241">
    <property type="component" value="Unassembled WGS sequence"/>
</dbReference>
<reference evidence="1 2" key="1">
    <citation type="submission" date="2009-01" db="EMBL/GenBank/DDBJ databases">
        <authorList>
            <person name="Qin X."/>
            <person name="Bachman B."/>
            <person name="Battles P."/>
            <person name="Bell A."/>
            <person name="Bess C."/>
            <person name="Bickham C."/>
            <person name="Chaboub L."/>
            <person name="Chen D."/>
            <person name="Coyle M."/>
            <person name="Deiros D.R."/>
            <person name="Dinh H."/>
            <person name="Forbes L."/>
            <person name="Fowler G."/>
            <person name="Francisco L."/>
            <person name="Fu Q."/>
            <person name="Gubbala S."/>
            <person name="Hale W."/>
            <person name="Han Y."/>
            <person name="Hemphill L."/>
            <person name="Highlander S.K."/>
            <person name="Hirani K."/>
            <person name="Hogues M."/>
            <person name="Jackson L."/>
            <person name="Jakkamsetti A."/>
            <person name="Javaid M."/>
            <person name="Jiang H."/>
            <person name="Korchina V."/>
            <person name="Kovar C."/>
            <person name="Lara F."/>
            <person name="Lee S."/>
            <person name="Mata R."/>
            <person name="Mathew T."/>
            <person name="Moen C."/>
            <person name="Morales K."/>
            <person name="Munidasa M."/>
            <person name="Nazareth L."/>
            <person name="Ngo R."/>
            <person name="Nguyen L."/>
            <person name="Okwuonu G."/>
            <person name="Ongeri F."/>
            <person name="Patil S."/>
            <person name="Petrosino J."/>
            <person name="Pham C."/>
            <person name="Pham P."/>
            <person name="Pu L.-L."/>
            <person name="Puazo M."/>
            <person name="Raj R."/>
            <person name="Reid J."/>
            <person name="Rouhana J."/>
            <person name="Saada N."/>
            <person name="Shang Y."/>
            <person name="Simmons D."/>
            <person name="Thornton R."/>
            <person name="Warren J."/>
            <person name="Weissenberger G."/>
            <person name="Zhang J."/>
            <person name="Zhang L."/>
            <person name="Zhou C."/>
            <person name="Zhu D."/>
            <person name="Muzny D."/>
            <person name="Worley K."/>
            <person name="Gibbs R."/>
        </authorList>
    </citation>
    <scope>NUCLEOTIDE SEQUENCE [LARGE SCALE GENOMIC DNA]</scope>
    <source>
        <strain evidence="1 2">ATCC 33300</strain>
    </source>
</reference>
<evidence type="ECO:0000313" key="2">
    <source>
        <dbReference type="Proteomes" id="UP000006241"/>
    </source>
</evidence>
<dbReference type="AlphaFoldDB" id="C2FY85"/>
<comment type="caution">
    <text evidence="1">The sequence shown here is derived from an EMBL/GenBank/DDBJ whole genome shotgun (WGS) entry which is preliminary data.</text>
</comment>
<name>C2FY85_SPHSI</name>
<accession>C2FY85</accession>
<proteinExistence type="predicted"/>
<dbReference type="HOGENOM" id="CLU_1516996_0_0_10"/>
<sequence>MKEKILISQLKAFYPVGISISDEKSYNESVENQRKVKAINDGLKDRTQWNKTKQSIMLNLGLDDVADYSFAAGYPVYYGSFRISEESPFMYSLFISVLLPYFCIRLMDTELYIKRFKPIGELEVSVFKKVSSIITSYFKDYELIDDKDLLEHQVLNIEFDYADPPTIADLLFTTIET</sequence>
<evidence type="ECO:0000313" key="1">
    <source>
        <dbReference type="EMBL" id="EEI92138.1"/>
    </source>
</evidence>
<dbReference type="RefSeq" id="WP_003010643.1">
    <property type="nucleotide sequence ID" value="NZ_GG668633.1"/>
</dbReference>
<protein>
    <submittedName>
        <fullName evidence="1">Uncharacterized protein</fullName>
    </submittedName>
</protein>
<organism evidence="1 2">
    <name type="scientific">Sphingobacterium spiritivorum ATCC 33300</name>
    <dbReference type="NCBI Taxonomy" id="525372"/>
    <lineage>
        <taxon>Bacteria</taxon>
        <taxon>Pseudomonadati</taxon>
        <taxon>Bacteroidota</taxon>
        <taxon>Sphingobacteriia</taxon>
        <taxon>Sphingobacteriales</taxon>
        <taxon>Sphingobacteriaceae</taxon>
        <taxon>Sphingobacterium</taxon>
    </lineage>
</organism>
<dbReference type="EMBL" id="ACHB01000052">
    <property type="protein sequence ID" value="EEI92138.1"/>
    <property type="molecule type" value="Genomic_DNA"/>
</dbReference>
<gene>
    <name evidence="1" type="ORF">HMPREF0765_2291</name>
</gene>